<feature type="transmembrane region" description="Helical" evidence="12">
    <location>
        <begin position="25"/>
        <end position="51"/>
    </location>
</feature>
<dbReference type="NCBIfam" id="TIGR01260">
    <property type="entry name" value="ATP_synt_c"/>
    <property type="match status" value="1"/>
</dbReference>
<feature type="site" description="Reversibly protonated during proton transport" evidence="12">
    <location>
        <position position="81"/>
    </location>
</feature>
<comment type="function">
    <text evidence="12">F(1)F(0) ATP synthase produces ATP from ADP in the presence of a proton or sodium gradient. F-type ATPases consist of two structural domains, F(1) containing the extramembraneous catalytic core and F(0) containing the membrane proton channel, linked together by a central stalk and a peripheral stalk. During catalysis, ATP synthesis in the catalytic domain of F(1) is coupled via a rotary mechanism of the central stalk subunits to proton translocation.</text>
</comment>
<keyword evidence="8 12" id="KW-0406">Ion transport</keyword>
<keyword evidence="12" id="KW-1003">Cell membrane</keyword>
<evidence type="ECO:0000256" key="1">
    <source>
        <dbReference type="ARBA" id="ARBA00004141"/>
    </source>
</evidence>
<evidence type="ECO:0000256" key="6">
    <source>
        <dbReference type="ARBA" id="ARBA00022781"/>
    </source>
</evidence>
<dbReference type="PRINTS" id="PR00124">
    <property type="entry name" value="ATPASEC"/>
</dbReference>
<comment type="caution">
    <text evidence="14">The sequence shown here is derived from an EMBL/GenBank/DDBJ whole genome shotgun (WGS) entry which is preliminary data.</text>
</comment>
<dbReference type="SUPFAM" id="SSF81333">
    <property type="entry name" value="F1F0 ATP synthase subunit C"/>
    <property type="match status" value="1"/>
</dbReference>
<dbReference type="PROSITE" id="PS00605">
    <property type="entry name" value="ATPASE_C"/>
    <property type="match status" value="1"/>
</dbReference>
<evidence type="ECO:0000313" key="14">
    <source>
        <dbReference type="EMBL" id="TPR54376.1"/>
    </source>
</evidence>
<keyword evidence="10 12" id="KW-0472">Membrane</keyword>
<dbReference type="InterPro" id="IPR020537">
    <property type="entry name" value="ATP_synth_F0_csu_DDCD_BS"/>
</dbReference>
<gene>
    <name evidence="12 14" type="primary">atpE</name>
    <name evidence="14" type="ORF">FJR74_00940</name>
</gene>
<feature type="domain" description="V-ATPase proteolipid subunit C-like" evidence="13">
    <location>
        <begin position="32"/>
        <end position="94"/>
    </location>
</feature>
<evidence type="ECO:0000259" key="13">
    <source>
        <dbReference type="Pfam" id="PF00137"/>
    </source>
</evidence>
<keyword evidence="3 12" id="KW-0813">Transport</keyword>
<comment type="similarity">
    <text evidence="2 12">Belongs to the ATPase C chain family.</text>
</comment>
<evidence type="ECO:0000256" key="9">
    <source>
        <dbReference type="ARBA" id="ARBA00023121"/>
    </source>
</evidence>
<keyword evidence="15" id="KW-1185">Reference proteome</keyword>
<comment type="subcellular location">
    <subcellularLocation>
        <location evidence="12">Cell membrane</location>
        <topology evidence="12">Multi-pass membrane protein</topology>
    </subcellularLocation>
    <subcellularLocation>
        <location evidence="1">Membrane</location>
        <topology evidence="1">Multi-pass membrane protein</topology>
    </subcellularLocation>
</comment>
<evidence type="ECO:0000256" key="8">
    <source>
        <dbReference type="ARBA" id="ARBA00023065"/>
    </source>
</evidence>
<dbReference type="EMBL" id="VHHP01000002">
    <property type="protein sequence ID" value="TPR54376.1"/>
    <property type="molecule type" value="Genomic_DNA"/>
</dbReference>
<keyword evidence="7 12" id="KW-1133">Transmembrane helix</keyword>
<dbReference type="Proteomes" id="UP000316851">
    <property type="component" value="Unassembled WGS sequence"/>
</dbReference>
<dbReference type="Pfam" id="PF00137">
    <property type="entry name" value="ATP-synt_C"/>
    <property type="match status" value="1"/>
</dbReference>
<keyword evidence="4 12" id="KW-0138">CF(0)</keyword>
<keyword evidence="9 12" id="KW-0446">Lipid-binding</keyword>
<keyword evidence="6 12" id="KW-0375">Hydrogen ion transport</keyword>
<dbReference type="HAMAP" id="MF_01396">
    <property type="entry name" value="ATP_synth_c_bact"/>
    <property type="match status" value="1"/>
</dbReference>
<evidence type="ECO:0000256" key="3">
    <source>
        <dbReference type="ARBA" id="ARBA00022448"/>
    </source>
</evidence>
<evidence type="ECO:0000256" key="11">
    <source>
        <dbReference type="ARBA" id="ARBA00023310"/>
    </source>
</evidence>
<evidence type="ECO:0000256" key="5">
    <source>
        <dbReference type="ARBA" id="ARBA00022692"/>
    </source>
</evidence>
<keyword evidence="11 12" id="KW-0066">ATP synthesis</keyword>
<protein>
    <recommendedName>
        <fullName evidence="12">ATP synthase subunit c</fullName>
    </recommendedName>
    <alternativeName>
        <fullName evidence="12">ATP synthase F(0) sector subunit c</fullName>
    </alternativeName>
    <alternativeName>
        <fullName evidence="12">F-type ATPase subunit c</fullName>
        <shortName evidence="12">F-ATPase subunit c</shortName>
    </alternativeName>
    <alternativeName>
        <fullName evidence="12">Lipid-binding protein</fullName>
    </alternativeName>
</protein>
<dbReference type="InterPro" id="IPR005953">
    <property type="entry name" value="ATP_synth_csu_bac/chlpt"/>
</dbReference>
<evidence type="ECO:0000313" key="15">
    <source>
        <dbReference type="Proteomes" id="UP000316851"/>
    </source>
</evidence>
<evidence type="ECO:0000256" key="7">
    <source>
        <dbReference type="ARBA" id="ARBA00022989"/>
    </source>
</evidence>
<dbReference type="InterPro" id="IPR000454">
    <property type="entry name" value="ATP_synth_F0_csu"/>
</dbReference>
<dbReference type="CDD" id="cd18184">
    <property type="entry name" value="ATP-synt_Fo_c_NaATPase"/>
    <property type="match status" value="1"/>
</dbReference>
<sequence length="97" mass="9970">MDKLNTIINAFNETKAGAKDGNFPLAYGLTMLGAGIAVAGSGFVSIGQGIAVAKACEAVGRNPETLSKVRTLLLLGLAIVETASIYCLVVSLLLIFV</sequence>
<organism evidence="14 15">
    <name type="scientific">Metamycoplasma neophronis</name>
    <dbReference type="NCBI Taxonomy" id="872983"/>
    <lineage>
        <taxon>Bacteria</taxon>
        <taxon>Bacillati</taxon>
        <taxon>Mycoplasmatota</taxon>
        <taxon>Mycoplasmoidales</taxon>
        <taxon>Metamycoplasmataceae</taxon>
        <taxon>Metamycoplasma</taxon>
    </lineage>
</organism>
<evidence type="ECO:0000256" key="2">
    <source>
        <dbReference type="ARBA" id="ARBA00006704"/>
    </source>
</evidence>
<evidence type="ECO:0000256" key="10">
    <source>
        <dbReference type="ARBA" id="ARBA00023136"/>
    </source>
</evidence>
<comment type="function">
    <text evidence="12">Key component of the F(0) channel; it plays a direct role in translocation across the membrane. A homomeric c-ring of between 10-14 subunits forms the central stalk rotor element with the F(1) delta and epsilon subunits.</text>
</comment>
<dbReference type="InterPro" id="IPR035921">
    <property type="entry name" value="F/V-ATP_Csub_sf"/>
</dbReference>
<keyword evidence="5 12" id="KW-0812">Transmembrane</keyword>
<accession>A0ABY2Z2N6</accession>
<name>A0ABY2Z2N6_9BACT</name>
<reference evidence="14" key="1">
    <citation type="submission" date="2019-06" db="EMBL/GenBank/DDBJ databases">
        <title>Mycoplasma neophronis type strain whole genome sequence.</title>
        <authorList>
            <person name="Spergser J."/>
        </authorList>
    </citation>
    <scope>NUCLEOTIDE SEQUENCE [LARGE SCALE GENOMIC DNA]</scope>
    <source>
        <strain evidence="14">DSM 24097</strain>
    </source>
</reference>
<evidence type="ECO:0000256" key="12">
    <source>
        <dbReference type="HAMAP-Rule" id="MF_01396"/>
    </source>
</evidence>
<dbReference type="Gene3D" id="1.20.120.610">
    <property type="entry name" value="lithium bound rotor ring of v- atpase"/>
    <property type="match status" value="1"/>
</dbReference>
<evidence type="ECO:0000256" key="4">
    <source>
        <dbReference type="ARBA" id="ARBA00022547"/>
    </source>
</evidence>
<dbReference type="InterPro" id="IPR002379">
    <property type="entry name" value="ATPase_proteolipid_c-like_dom"/>
</dbReference>
<proteinExistence type="inferred from homology"/>
<feature type="transmembrane region" description="Helical" evidence="12">
    <location>
        <begin position="72"/>
        <end position="96"/>
    </location>
</feature>